<dbReference type="GO" id="GO:0006310">
    <property type="term" value="P:DNA recombination"/>
    <property type="evidence" value="ECO:0007669"/>
    <property type="project" value="UniProtKB-UniRule"/>
</dbReference>
<organism evidence="8 9">
    <name type="scientific">Candidatus Fimimorpha faecalis</name>
    <dbReference type="NCBI Taxonomy" id="2840824"/>
    <lineage>
        <taxon>Bacteria</taxon>
        <taxon>Bacillati</taxon>
        <taxon>Bacillota</taxon>
        <taxon>Clostridia</taxon>
        <taxon>Eubacteriales</taxon>
        <taxon>Candidatus Fimimorpha</taxon>
    </lineage>
</organism>
<evidence type="ECO:0000259" key="7">
    <source>
        <dbReference type="SMART" id="SM00278"/>
    </source>
</evidence>
<comment type="domain">
    <text evidence="6">Has three domains with a flexible linker between the domains II and III and assumes an 'L' shape. Domain III is highly mobile and contacts RuvB.</text>
</comment>
<dbReference type="InterPro" id="IPR011114">
    <property type="entry name" value="RuvA_C"/>
</dbReference>
<dbReference type="GO" id="GO:0005524">
    <property type="term" value="F:ATP binding"/>
    <property type="evidence" value="ECO:0007669"/>
    <property type="project" value="InterPro"/>
</dbReference>
<dbReference type="SUPFAM" id="SSF47781">
    <property type="entry name" value="RuvA domain 2-like"/>
    <property type="match status" value="1"/>
</dbReference>
<keyword evidence="5 6" id="KW-0234">DNA repair</keyword>
<dbReference type="InterPro" id="IPR013849">
    <property type="entry name" value="DNA_helicase_Holl-junc_RuvA_I"/>
</dbReference>
<evidence type="ECO:0000313" key="9">
    <source>
        <dbReference type="Proteomes" id="UP000824201"/>
    </source>
</evidence>
<dbReference type="GO" id="GO:0009378">
    <property type="term" value="F:four-way junction helicase activity"/>
    <property type="evidence" value="ECO:0007669"/>
    <property type="project" value="InterPro"/>
</dbReference>
<sequence length="204" mass="21898">MISYIRGELSEVLEDVVVLESGSVGFNIRVPGSVLSQLPSIGTEMKLYTYLQVREDAMSLFGFLSRDDLELFQQLLGVNGVGPKAALGILSVIPPDDFRFAVLAGDAKAISRAPGIGAKTAQKIILELKDRVTLEEAFEQKTEHMQQTVSGNVSGSNKQEAVLALTALGYSNSEALKAVSKVKDANQLGVEEILKAALKQIASF</sequence>
<reference evidence="8" key="2">
    <citation type="journal article" date="2021" name="PeerJ">
        <title>Extensive microbial diversity within the chicken gut microbiome revealed by metagenomics and culture.</title>
        <authorList>
            <person name="Gilroy R."/>
            <person name="Ravi A."/>
            <person name="Getino M."/>
            <person name="Pursley I."/>
            <person name="Horton D.L."/>
            <person name="Alikhan N.F."/>
            <person name="Baker D."/>
            <person name="Gharbi K."/>
            <person name="Hall N."/>
            <person name="Watson M."/>
            <person name="Adriaenssens E.M."/>
            <person name="Foster-Nyarko E."/>
            <person name="Jarju S."/>
            <person name="Secka A."/>
            <person name="Antonio M."/>
            <person name="Oren A."/>
            <person name="Chaudhuri R.R."/>
            <person name="La Ragione R."/>
            <person name="Hildebrand F."/>
            <person name="Pallen M.J."/>
        </authorList>
    </citation>
    <scope>NUCLEOTIDE SEQUENCE</scope>
    <source>
        <strain evidence="8">ChiW13-3771</strain>
    </source>
</reference>
<evidence type="ECO:0000256" key="1">
    <source>
        <dbReference type="ARBA" id="ARBA00022490"/>
    </source>
</evidence>
<comment type="similarity">
    <text evidence="6">Belongs to the RuvA family.</text>
</comment>
<evidence type="ECO:0000313" key="8">
    <source>
        <dbReference type="EMBL" id="HIR88134.1"/>
    </source>
</evidence>
<accession>A0A9D1ED74</accession>
<keyword evidence="3 6" id="KW-0238">DNA-binding</keyword>
<dbReference type="CDD" id="cd14332">
    <property type="entry name" value="UBA_RuvA_C"/>
    <property type="match status" value="1"/>
</dbReference>
<dbReference type="InterPro" id="IPR036267">
    <property type="entry name" value="RuvA_C_sf"/>
</dbReference>
<dbReference type="Gene3D" id="2.40.50.140">
    <property type="entry name" value="Nucleic acid-binding proteins"/>
    <property type="match status" value="1"/>
</dbReference>
<evidence type="ECO:0000256" key="5">
    <source>
        <dbReference type="ARBA" id="ARBA00023204"/>
    </source>
</evidence>
<dbReference type="SUPFAM" id="SSF50249">
    <property type="entry name" value="Nucleic acid-binding proteins"/>
    <property type="match status" value="1"/>
</dbReference>
<comment type="function">
    <text evidence="6">The RuvA-RuvB-RuvC complex processes Holliday junction (HJ) DNA during genetic recombination and DNA repair, while the RuvA-RuvB complex plays an important role in the rescue of blocked DNA replication forks via replication fork reversal (RFR). RuvA specifically binds to HJ cruciform DNA, conferring on it an open structure. The RuvB hexamer acts as an ATP-dependent pump, pulling dsDNA into and through the RuvAB complex. HJ branch migration allows RuvC to scan DNA until it finds its consensus sequence, where it cleaves and resolves the cruciform DNA.</text>
</comment>
<dbReference type="GO" id="GO:0005737">
    <property type="term" value="C:cytoplasm"/>
    <property type="evidence" value="ECO:0007669"/>
    <property type="project" value="UniProtKB-SubCell"/>
</dbReference>
<gene>
    <name evidence="6 8" type="primary">ruvA</name>
    <name evidence="8" type="ORF">IAC96_04210</name>
</gene>
<comment type="caution">
    <text evidence="6">Lacks conserved residue(s) required for the propagation of feature annotation.</text>
</comment>
<dbReference type="Pfam" id="PF07499">
    <property type="entry name" value="RuvA_C"/>
    <property type="match status" value="1"/>
</dbReference>
<evidence type="ECO:0000256" key="6">
    <source>
        <dbReference type="HAMAP-Rule" id="MF_00031"/>
    </source>
</evidence>
<dbReference type="GO" id="GO:0048476">
    <property type="term" value="C:Holliday junction resolvase complex"/>
    <property type="evidence" value="ECO:0007669"/>
    <property type="project" value="UniProtKB-UniRule"/>
</dbReference>
<dbReference type="SUPFAM" id="SSF46929">
    <property type="entry name" value="DNA helicase RuvA subunit, C-terminal domain"/>
    <property type="match status" value="1"/>
</dbReference>
<evidence type="ECO:0000256" key="2">
    <source>
        <dbReference type="ARBA" id="ARBA00022763"/>
    </source>
</evidence>
<keyword evidence="4 6" id="KW-0233">DNA recombination</keyword>
<comment type="subunit">
    <text evidence="6">Homotetramer. Forms an RuvA(8)-RuvB(12)-Holliday junction (HJ) complex. HJ DNA is sandwiched between 2 RuvA tetramers; dsDNA enters through RuvA and exits via RuvB. An RuvB hexamer assembles on each DNA strand where it exits the tetramer. Each RuvB hexamer is contacted by two RuvA subunits (via domain III) on 2 adjacent RuvB subunits; this complex drives branch migration. In the full resolvosome a probable DNA-RuvA(4)-RuvB(12)-RuvC(2) complex forms which resolves the HJ.</text>
</comment>
<dbReference type="NCBIfam" id="TIGR00084">
    <property type="entry name" value="ruvA"/>
    <property type="match status" value="1"/>
</dbReference>
<comment type="caution">
    <text evidence="8">The sequence shown here is derived from an EMBL/GenBank/DDBJ whole genome shotgun (WGS) entry which is preliminary data.</text>
</comment>
<reference evidence="8" key="1">
    <citation type="submission" date="2020-10" db="EMBL/GenBank/DDBJ databases">
        <authorList>
            <person name="Gilroy R."/>
        </authorList>
    </citation>
    <scope>NUCLEOTIDE SEQUENCE</scope>
    <source>
        <strain evidence="8">ChiW13-3771</strain>
    </source>
</reference>
<dbReference type="Pfam" id="PF01330">
    <property type="entry name" value="RuvA_N"/>
    <property type="match status" value="1"/>
</dbReference>
<dbReference type="InterPro" id="IPR012340">
    <property type="entry name" value="NA-bd_OB-fold"/>
</dbReference>
<dbReference type="AlphaFoldDB" id="A0A9D1ED74"/>
<proteinExistence type="inferred from homology"/>
<dbReference type="SMART" id="SM00278">
    <property type="entry name" value="HhH1"/>
    <property type="match status" value="2"/>
</dbReference>
<dbReference type="EMBL" id="DVHN01000046">
    <property type="protein sequence ID" value="HIR88134.1"/>
    <property type="molecule type" value="Genomic_DNA"/>
</dbReference>
<comment type="subcellular location">
    <subcellularLocation>
        <location evidence="6">Cytoplasm</location>
    </subcellularLocation>
</comment>
<keyword evidence="1 6" id="KW-0963">Cytoplasm</keyword>
<dbReference type="GO" id="GO:0000400">
    <property type="term" value="F:four-way junction DNA binding"/>
    <property type="evidence" value="ECO:0007669"/>
    <property type="project" value="UniProtKB-UniRule"/>
</dbReference>
<feature type="domain" description="Helix-hairpin-helix DNA-binding motif class 1" evidence="7">
    <location>
        <begin position="73"/>
        <end position="92"/>
    </location>
</feature>
<dbReference type="GO" id="GO:0009379">
    <property type="term" value="C:Holliday junction helicase complex"/>
    <property type="evidence" value="ECO:0007669"/>
    <property type="project" value="InterPro"/>
</dbReference>
<dbReference type="InterPro" id="IPR010994">
    <property type="entry name" value="RuvA_2-like"/>
</dbReference>
<evidence type="ECO:0000256" key="4">
    <source>
        <dbReference type="ARBA" id="ARBA00023172"/>
    </source>
</evidence>
<evidence type="ECO:0000256" key="3">
    <source>
        <dbReference type="ARBA" id="ARBA00023125"/>
    </source>
</evidence>
<feature type="region of interest" description="Domain I" evidence="6">
    <location>
        <begin position="1"/>
        <end position="64"/>
    </location>
</feature>
<dbReference type="Pfam" id="PF14520">
    <property type="entry name" value="HHH_5"/>
    <property type="match status" value="1"/>
</dbReference>
<dbReference type="Gene3D" id="1.10.150.20">
    <property type="entry name" value="5' to 3' exonuclease, C-terminal subdomain"/>
    <property type="match status" value="1"/>
</dbReference>
<protein>
    <recommendedName>
        <fullName evidence="6">Holliday junction branch migration complex subunit RuvA</fullName>
    </recommendedName>
</protein>
<dbReference type="InterPro" id="IPR003583">
    <property type="entry name" value="Hlx-hairpin-Hlx_DNA-bd_motif"/>
</dbReference>
<feature type="domain" description="Helix-hairpin-helix DNA-binding motif class 1" evidence="7">
    <location>
        <begin position="108"/>
        <end position="127"/>
    </location>
</feature>
<dbReference type="GO" id="GO:0006281">
    <property type="term" value="P:DNA repair"/>
    <property type="evidence" value="ECO:0007669"/>
    <property type="project" value="UniProtKB-UniRule"/>
</dbReference>
<dbReference type="Proteomes" id="UP000824201">
    <property type="component" value="Unassembled WGS sequence"/>
</dbReference>
<keyword evidence="2 6" id="KW-0227">DNA damage</keyword>
<dbReference type="InterPro" id="IPR000085">
    <property type="entry name" value="RuvA"/>
</dbReference>
<dbReference type="HAMAP" id="MF_00031">
    <property type="entry name" value="DNA_HJ_migration_RuvA"/>
    <property type="match status" value="1"/>
</dbReference>
<name>A0A9D1ED74_9FIRM</name>
<dbReference type="Gene3D" id="1.10.8.10">
    <property type="entry name" value="DNA helicase RuvA subunit, C-terminal domain"/>
    <property type="match status" value="1"/>
</dbReference>
<feature type="region of interest" description="Domain III" evidence="6">
    <location>
        <begin position="153"/>
        <end position="204"/>
    </location>
</feature>